<dbReference type="OrthoDB" id="2441380at2759"/>
<sequence>MAGNFHETCELESIRIDDGRFLRCLVRREDGELTEAEIDLNCCIGNENGQFEWGRENFSESAEDIRVDIEAGQPILRAVLRREDGEFDARDLNLTERISNQDGRLCFN</sequence>
<dbReference type="Pfam" id="PF08881">
    <property type="entry name" value="CVNH"/>
    <property type="match status" value="1"/>
</dbReference>
<dbReference type="SUPFAM" id="SSF51322">
    <property type="entry name" value="Cyanovirin-N"/>
    <property type="match status" value="1"/>
</dbReference>
<dbReference type="EMBL" id="JAPEVB010000003">
    <property type="protein sequence ID" value="KAJ4391084.1"/>
    <property type="molecule type" value="Genomic_DNA"/>
</dbReference>
<feature type="domain" description="Cyanovirin-N" evidence="1">
    <location>
        <begin position="4"/>
        <end position="107"/>
    </location>
</feature>
<comment type="caution">
    <text evidence="2">The sequence shown here is derived from an EMBL/GenBank/DDBJ whole genome shotgun (WGS) entry which is preliminary data.</text>
</comment>
<dbReference type="Proteomes" id="UP001140453">
    <property type="component" value="Unassembled WGS sequence"/>
</dbReference>
<keyword evidence="3" id="KW-1185">Reference proteome</keyword>
<dbReference type="AlphaFoldDB" id="A0A9W9CXD2"/>
<dbReference type="PANTHER" id="PTHR42076:SF1">
    <property type="entry name" value="CYANOVIRIN-N DOMAIN-CONTAINING PROTEIN"/>
    <property type="match status" value="1"/>
</dbReference>
<dbReference type="InterPro" id="IPR011058">
    <property type="entry name" value="Cyanovirin-N"/>
</dbReference>
<name>A0A9W9CXD2_9PEZI</name>
<reference evidence="2" key="1">
    <citation type="submission" date="2022-10" db="EMBL/GenBank/DDBJ databases">
        <title>Tapping the CABI collections for fungal endophytes: first genome assemblies for Collariella, Neodidymelliopsis, Ascochyta clinopodiicola, Didymella pomorum, Didymosphaeria variabile, Neocosmospora piperis and Neocucurbitaria cava.</title>
        <authorList>
            <person name="Hill R."/>
        </authorList>
    </citation>
    <scope>NUCLEOTIDE SEQUENCE</scope>
    <source>
        <strain evidence="2">IMI 355082</strain>
    </source>
</reference>
<proteinExistence type="predicted"/>
<evidence type="ECO:0000313" key="3">
    <source>
        <dbReference type="Proteomes" id="UP001140453"/>
    </source>
</evidence>
<protein>
    <recommendedName>
        <fullName evidence="1">Cyanovirin-N domain-containing protein</fullName>
    </recommendedName>
</protein>
<evidence type="ECO:0000259" key="1">
    <source>
        <dbReference type="SMART" id="SM01111"/>
    </source>
</evidence>
<gene>
    <name evidence="2" type="ORF">N0V93_004698</name>
</gene>
<evidence type="ECO:0000313" key="2">
    <source>
        <dbReference type="EMBL" id="KAJ4391084.1"/>
    </source>
</evidence>
<dbReference type="InterPro" id="IPR036673">
    <property type="entry name" value="Cyanovirin-N_sf"/>
</dbReference>
<organism evidence="2 3">
    <name type="scientific">Gnomoniopsis smithogilvyi</name>
    <dbReference type="NCBI Taxonomy" id="1191159"/>
    <lineage>
        <taxon>Eukaryota</taxon>
        <taxon>Fungi</taxon>
        <taxon>Dikarya</taxon>
        <taxon>Ascomycota</taxon>
        <taxon>Pezizomycotina</taxon>
        <taxon>Sordariomycetes</taxon>
        <taxon>Sordariomycetidae</taxon>
        <taxon>Diaporthales</taxon>
        <taxon>Gnomoniaceae</taxon>
        <taxon>Gnomoniopsis</taxon>
    </lineage>
</organism>
<accession>A0A9W9CXD2</accession>
<dbReference type="PANTHER" id="PTHR42076">
    <property type="entry name" value="CYANOVIRIN-N HOMOLOG"/>
    <property type="match status" value="1"/>
</dbReference>
<dbReference type="Gene3D" id="2.30.60.10">
    <property type="entry name" value="Cyanovirin-N"/>
    <property type="match status" value="1"/>
</dbReference>
<dbReference type="SMART" id="SM01111">
    <property type="entry name" value="CVNH"/>
    <property type="match status" value="1"/>
</dbReference>